<dbReference type="AlphaFoldDB" id="A0A9W6CAD1"/>
<dbReference type="RefSeq" id="WP_138373426.1">
    <property type="nucleotide sequence ID" value="NZ_BSBO01000031.1"/>
</dbReference>
<keyword evidence="7" id="KW-0902">Two-component regulatory system</keyword>
<evidence type="ECO:0000256" key="1">
    <source>
        <dbReference type="ARBA" id="ARBA00000085"/>
    </source>
</evidence>
<dbReference type="InterPro" id="IPR004358">
    <property type="entry name" value="Sig_transdc_His_kin-like_C"/>
</dbReference>
<keyword evidence="11" id="KW-1185">Reference proteome</keyword>
<dbReference type="CDD" id="cd00082">
    <property type="entry name" value="HisKA"/>
    <property type="match status" value="1"/>
</dbReference>
<comment type="catalytic activity">
    <reaction evidence="1">
        <text>ATP + protein L-histidine = ADP + protein N-phospho-L-histidine.</text>
        <dbReference type="EC" id="2.7.13.3"/>
    </reaction>
</comment>
<dbReference type="GO" id="GO:0004721">
    <property type="term" value="F:phosphoprotein phosphatase activity"/>
    <property type="evidence" value="ECO:0007669"/>
    <property type="project" value="TreeGrafter"/>
</dbReference>
<dbReference type="SUPFAM" id="SSF47384">
    <property type="entry name" value="Homodimeric domain of signal transducing histidine kinase"/>
    <property type="match status" value="1"/>
</dbReference>
<evidence type="ECO:0000256" key="4">
    <source>
        <dbReference type="ARBA" id="ARBA00022553"/>
    </source>
</evidence>
<dbReference type="Pfam" id="PF02518">
    <property type="entry name" value="HATPase_c"/>
    <property type="match status" value="1"/>
</dbReference>
<sequence length="411" mass="47306">MKKETRRCITELVLGFLVTAAVTAMILFWQYETYQENLASRARLLLAENPAEEVFQILKEDGDLNTEEVQDILGDYGYEHVRDSLEGQRFLRNCGWTAGGAVALYLGYAAVVFYEKHRHKKEMEEQSKKAADGIARIREGDYRQDLMDWYEEEESEDRILDELDSLGNYVEMMEAQAQQEKQETKTLVTDISHQLKTPVAALNSCFEVLKNEDLTKDERREFEGRLEEQMQSLGQLVEALVNISRMETGMIELKLTEGRIFDVILEAVNRVWVKAQKKEIEIEMEAEDKLEDLILPLDSKWLCEALVNLLDNAVKYSPPGTTVTIRAARMASFLRIEIQDQGIGIARENYHKVFQRFYRGDEKEVQKEEGSGVGLYLARKIIEGHHGTISLDGKKMKKEKGSVFVVQIPYR</sequence>
<keyword evidence="8" id="KW-1133">Transmembrane helix</keyword>
<dbReference type="InterPro" id="IPR003661">
    <property type="entry name" value="HisK_dim/P_dom"/>
</dbReference>
<keyword evidence="6" id="KW-0418">Kinase</keyword>
<comment type="caution">
    <text evidence="10">The sequence shown here is derived from an EMBL/GenBank/DDBJ whole genome shotgun (WGS) entry which is preliminary data.</text>
</comment>
<dbReference type="PANTHER" id="PTHR45453:SF1">
    <property type="entry name" value="PHOSPHATE REGULON SENSOR PROTEIN PHOR"/>
    <property type="match status" value="1"/>
</dbReference>
<gene>
    <name evidence="10" type="ORF">Selli1_27290</name>
</gene>
<keyword evidence="8" id="KW-0812">Transmembrane</keyword>
<dbReference type="InterPro" id="IPR005467">
    <property type="entry name" value="His_kinase_dom"/>
</dbReference>
<evidence type="ECO:0000313" key="10">
    <source>
        <dbReference type="EMBL" id="GLG05555.1"/>
    </source>
</evidence>
<evidence type="ECO:0000259" key="9">
    <source>
        <dbReference type="PROSITE" id="PS50109"/>
    </source>
</evidence>
<evidence type="ECO:0000313" key="11">
    <source>
        <dbReference type="Proteomes" id="UP001145145"/>
    </source>
</evidence>
<dbReference type="Gene3D" id="1.10.287.130">
    <property type="match status" value="1"/>
</dbReference>
<dbReference type="InterPro" id="IPR036097">
    <property type="entry name" value="HisK_dim/P_sf"/>
</dbReference>
<dbReference type="SUPFAM" id="SSF55874">
    <property type="entry name" value="ATPase domain of HSP90 chaperone/DNA topoisomerase II/histidine kinase"/>
    <property type="match status" value="1"/>
</dbReference>
<evidence type="ECO:0000256" key="8">
    <source>
        <dbReference type="SAM" id="Phobius"/>
    </source>
</evidence>
<dbReference type="SMART" id="SM00387">
    <property type="entry name" value="HATPase_c"/>
    <property type="match status" value="1"/>
</dbReference>
<dbReference type="Proteomes" id="UP001145145">
    <property type="component" value="Unassembled WGS sequence"/>
</dbReference>
<evidence type="ECO:0000256" key="5">
    <source>
        <dbReference type="ARBA" id="ARBA00022679"/>
    </source>
</evidence>
<feature type="transmembrane region" description="Helical" evidence="8">
    <location>
        <begin position="95"/>
        <end position="114"/>
    </location>
</feature>
<dbReference type="PANTHER" id="PTHR45453">
    <property type="entry name" value="PHOSPHATE REGULON SENSOR PROTEIN PHOR"/>
    <property type="match status" value="1"/>
</dbReference>
<dbReference type="SMART" id="SM00388">
    <property type="entry name" value="HisKA"/>
    <property type="match status" value="1"/>
</dbReference>
<dbReference type="EMBL" id="BSBO01000031">
    <property type="protein sequence ID" value="GLG05555.1"/>
    <property type="molecule type" value="Genomic_DNA"/>
</dbReference>
<keyword evidence="8" id="KW-0472">Membrane</keyword>
<evidence type="ECO:0000256" key="2">
    <source>
        <dbReference type="ARBA" id="ARBA00004370"/>
    </source>
</evidence>
<dbReference type="GO" id="GO:0000155">
    <property type="term" value="F:phosphorelay sensor kinase activity"/>
    <property type="evidence" value="ECO:0007669"/>
    <property type="project" value="InterPro"/>
</dbReference>
<feature type="transmembrane region" description="Helical" evidence="8">
    <location>
        <begin position="12"/>
        <end position="31"/>
    </location>
</feature>
<evidence type="ECO:0000256" key="7">
    <source>
        <dbReference type="ARBA" id="ARBA00023012"/>
    </source>
</evidence>
<comment type="subcellular location">
    <subcellularLocation>
        <location evidence="2">Membrane</location>
    </subcellularLocation>
</comment>
<dbReference type="InterPro" id="IPR003594">
    <property type="entry name" value="HATPase_dom"/>
</dbReference>
<accession>A0A9W6CAD1</accession>
<evidence type="ECO:0000256" key="3">
    <source>
        <dbReference type="ARBA" id="ARBA00012438"/>
    </source>
</evidence>
<dbReference type="InterPro" id="IPR050351">
    <property type="entry name" value="BphY/WalK/GraS-like"/>
</dbReference>
<reference evidence="10 11" key="1">
    <citation type="journal article" date="2023" name="Int. J. Syst. Evol. Microbiol.">
        <title>Sellimonas catena sp. nov., isolated from human faeces.</title>
        <authorList>
            <person name="Hisatomi A."/>
            <person name="Ohkuma M."/>
            <person name="Sakamoto M."/>
        </authorList>
    </citation>
    <scope>NUCLEOTIDE SEQUENCE [LARGE SCALE GENOMIC DNA]</scope>
    <source>
        <strain evidence="10 11">12EGH17</strain>
    </source>
</reference>
<dbReference type="Gene3D" id="3.30.565.10">
    <property type="entry name" value="Histidine kinase-like ATPase, C-terminal domain"/>
    <property type="match status" value="1"/>
</dbReference>
<keyword evidence="4" id="KW-0597">Phosphoprotein</keyword>
<protein>
    <recommendedName>
        <fullName evidence="3">histidine kinase</fullName>
        <ecNumber evidence="3">2.7.13.3</ecNumber>
    </recommendedName>
</protein>
<dbReference type="FunFam" id="3.30.565.10:FF:000006">
    <property type="entry name" value="Sensor histidine kinase WalK"/>
    <property type="match status" value="1"/>
</dbReference>
<proteinExistence type="predicted"/>
<dbReference type="EC" id="2.7.13.3" evidence="3"/>
<name>A0A9W6CAD1_9FIRM</name>
<feature type="domain" description="Histidine kinase" evidence="9">
    <location>
        <begin position="190"/>
        <end position="411"/>
    </location>
</feature>
<evidence type="ECO:0000256" key="6">
    <source>
        <dbReference type="ARBA" id="ARBA00022777"/>
    </source>
</evidence>
<keyword evidence="5" id="KW-0808">Transferase</keyword>
<dbReference type="InterPro" id="IPR036890">
    <property type="entry name" value="HATPase_C_sf"/>
</dbReference>
<dbReference type="GO" id="GO:0016036">
    <property type="term" value="P:cellular response to phosphate starvation"/>
    <property type="evidence" value="ECO:0007669"/>
    <property type="project" value="TreeGrafter"/>
</dbReference>
<dbReference type="PROSITE" id="PS50109">
    <property type="entry name" value="HIS_KIN"/>
    <property type="match status" value="1"/>
</dbReference>
<dbReference type="PRINTS" id="PR00344">
    <property type="entry name" value="BCTRLSENSOR"/>
</dbReference>
<dbReference type="Pfam" id="PF00512">
    <property type="entry name" value="HisKA"/>
    <property type="match status" value="1"/>
</dbReference>
<organism evidence="10 11">
    <name type="scientific">Sellimonas catena</name>
    <dbReference type="NCBI Taxonomy" id="2994035"/>
    <lineage>
        <taxon>Bacteria</taxon>
        <taxon>Bacillati</taxon>
        <taxon>Bacillota</taxon>
        <taxon>Clostridia</taxon>
        <taxon>Lachnospirales</taxon>
        <taxon>Lachnospiraceae</taxon>
        <taxon>Sellimonas</taxon>
    </lineage>
</organism>
<dbReference type="GO" id="GO:0005886">
    <property type="term" value="C:plasma membrane"/>
    <property type="evidence" value="ECO:0007669"/>
    <property type="project" value="TreeGrafter"/>
</dbReference>